<dbReference type="AlphaFoldDB" id="A0A1I7FP79"/>
<dbReference type="Proteomes" id="UP000199138">
    <property type="component" value="Unassembled WGS sequence"/>
</dbReference>
<proteinExistence type="predicted"/>
<sequence>MYPKTKDWYFLLNVKYILHFNNFTLHLKYQSKTIVIMKMRFLFPHKFKIYGWITLVIGLLLGILLQLNNVEPSGDFSTTKVFALYNDGFLTEKDTGFFKIIENDISDEIITLLIIIGGVLIGFSRLKVEDEFSFKLRSESLIWAFYVSSALTILVTILIFGGIYFNFLLYNLFLQLLFFIARFHYVLYKSQKELSYEE</sequence>
<evidence type="ECO:0000313" key="3">
    <source>
        <dbReference type="Proteomes" id="UP000199138"/>
    </source>
</evidence>
<feature type="transmembrane region" description="Helical" evidence="1">
    <location>
        <begin position="167"/>
        <end position="188"/>
    </location>
</feature>
<accession>A0A1I7FP79</accession>
<protein>
    <submittedName>
        <fullName evidence="2">Uncharacterized protein</fullName>
    </submittedName>
</protein>
<dbReference type="EMBL" id="FPBK01000002">
    <property type="protein sequence ID" value="SFU38007.1"/>
    <property type="molecule type" value="Genomic_DNA"/>
</dbReference>
<keyword evidence="1" id="KW-0812">Transmembrane</keyword>
<feature type="transmembrane region" description="Helical" evidence="1">
    <location>
        <begin position="47"/>
        <end position="67"/>
    </location>
</feature>
<evidence type="ECO:0000313" key="2">
    <source>
        <dbReference type="EMBL" id="SFU38007.1"/>
    </source>
</evidence>
<keyword evidence="1" id="KW-1133">Transmembrane helix</keyword>
<feature type="transmembrane region" description="Helical" evidence="1">
    <location>
        <begin position="140"/>
        <end position="161"/>
    </location>
</feature>
<keyword evidence="3" id="KW-1185">Reference proteome</keyword>
<evidence type="ECO:0000256" key="1">
    <source>
        <dbReference type="SAM" id="Phobius"/>
    </source>
</evidence>
<gene>
    <name evidence="2" type="ORF">SAMN05216480_10289</name>
</gene>
<organism evidence="2 3">
    <name type="scientific">Pustulibacterium marinum</name>
    <dbReference type="NCBI Taxonomy" id="1224947"/>
    <lineage>
        <taxon>Bacteria</taxon>
        <taxon>Pseudomonadati</taxon>
        <taxon>Bacteroidota</taxon>
        <taxon>Flavobacteriia</taxon>
        <taxon>Flavobacteriales</taxon>
        <taxon>Flavobacteriaceae</taxon>
        <taxon>Pustulibacterium</taxon>
    </lineage>
</organism>
<feature type="transmembrane region" description="Helical" evidence="1">
    <location>
        <begin position="109"/>
        <end position="128"/>
    </location>
</feature>
<name>A0A1I7FP79_9FLAO</name>
<reference evidence="2 3" key="1">
    <citation type="submission" date="2016-10" db="EMBL/GenBank/DDBJ databases">
        <authorList>
            <person name="de Groot N.N."/>
        </authorList>
    </citation>
    <scope>NUCLEOTIDE SEQUENCE [LARGE SCALE GENOMIC DNA]</scope>
    <source>
        <strain evidence="2 3">CGMCC 1.12333</strain>
    </source>
</reference>
<keyword evidence="1" id="KW-0472">Membrane</keyword>
<dbReference type="STRING" id="1224947.SAMN05216480_10289"/>